<accession>N1URP7</accession>
<protein>
    <recommendedName>
        <fullName evidence="4">MATE domain protein</fullName>
    </recommendedName>
</protein>
<feature type="transmembrane region" description="Helical" evidence="1">
    <location>
        <begin position="80"/>
        <end position="98"/>
    </location>
</feature>
<dbReference type="EMBL" id="AHNY02000092">
    <property type="protein sequence ID" value="EMY26359.1"/>
    <property type="molecule type" value="Genomic_DNA"/>
</dbReference>
<feature type="transmembrane region" description="Helical" evidence="1">
    <location>
        <begin position="57"/>
        <end position="74"/>
    </location>
</feature>
<evidence type="ECO:0008006" key="4">
    <source>
        <dbReference type="Google" id="ProtNLM"/>
    </source>
</evidence>
<organism evidence="2 3">
    <name type="scientific">Leptospira interrogans serovar Australis str. 200703203</name>
    <dbReference type="NCBI Taxonomy" id="1085541"/>
    <lineage>
        <taxon>Bacteria</taxon>
        <taxon>Pseudomonadati</taxon>
        <taxon>Spirochaetota</taxon>
        <taxon>Spirochaetia</taxon>
        <taxon>Leptospirales</taxon>
        <taxon>Leptospiraceae</taxon>
        <taxon>Leptospira</taxon>
    </lineage>
</organism>
<keyword evidence="1" id="KW-1133">Transmembrane helix</keyword>
<reference evidence="2 3" key="1">
    <citation type="submission" date="2013-02" db="EMBL/GenBank/DDBJ databases">
        <authorList>
            <person name="Harkins D.M."/>
            <person name="Durkin A.S."/>
            <person name="Brinkac L.M."/>
            <person name="Haft D.H."/>
            <person name="Selengut J.D."/>
            <person name="Sanka R."/>
            <person name="DePew J."/>
            <person name="Purushe J."/>
            <person name="Picardeau M."/>
            <person name="Werts C."/>
            <person name="Goarant C."/>
            <person name="Vinetz J.M."/>
            <person name="Sutton G.G."/>
            <person name="Nierman W.C."/>
            <person name="Fouts D.E."/>
        </authorList>
    </citation>
    <scope>NUCLEOTIDE SEQUENCE [LARGE SCALE GENOMIC DNA]</scope>
    <source>
        <strain evidence="2 3">200703203</strain>
    </source>
</reference>
<keyword evidence="1" id="KW-0812">Transmembrane</keyword>
<keyword evidence="1" id="KW-0472">Membrane</keyword>
<feature type="transmembrane region" description="Helical" evidence="1">
    <location>
        <begin position="25"/>
        <end position="45"/>
    </location>
</feature>
<proteinExistence type="predicted"/>
<gene>
    <name evidence="2" type="ORF">LEP1GSC115_5548</name>
</gene>
<comment type="caution">
    <text evidence="2">The sequence shown here is derived from an EMBL/GenBank/DDBJ whole genome shotgun (WGS) entry which is preliminary data.</text>
</comment>
<dbReference type="Proteomes" id="UP000012220">
    <property type="component" value="Unassembled WGS sequence"/>
</dbReference>
<dbReference type="AlphaFoldDB" id="N1URP7"/>
<evidence type="ECO:0000313" key="3">
    <source>
        <dbReference type="Proteomes" id="UP000012220"/>
    </source>
</evidence>
<sequence length="113" mass="13084">MFPNFIFGMITKSDKVLSLLMDYRFWLFPVLEVGAIAFILDGFFIGLTKGKILRNSMLISTAFFFFPIVYLGKIQKDNHLLWLSLVLFMVGRALTLSFQAKKFFENSKLQNVN</sequence>
<name>N1URP7_LEPIR</name>
<evidence type="ECO:0000256" key="1">
    <source>
        <dbReference type="SAM" id="Phobius"/>
    </source>
</evidence>
<dbReference type="BioCyc" id="LINT1085541:G11IQ-131-MONOMER"/>
<evidence type="ECO:0000313" key="2">
    <source>
        <dbReference type="EMBL" id="EMY26359.1"/>
    </source>
</evidence>